<sequence length="209" mass="25104">MLKDIKHPTKYPEYMCKEKRRYMFDTLAAWKHAFKTLDLMFEYQFISPVEIKNLFQDEKMVKQVVHYIVGYHMNQFGLCYHYIMDNLTESWDWKDSLKFLSVLGCKEECIMNFVFLIGKVKAPVPNCSRRYQDRELENFDRSFSCEKYFSKFLDKSNDSKLSRSSLFSGTQYMIHPNYNDKEDIQEIIDKLVTQNPHLDGLIHPSRHFL</sequence>
<proteinExistence type="predicted"/>
<gene>
    <name evidence="1" type="ORF">PGT21_026169</name>
</gene>
<dbReference type="Proteomes" id="UP000324748">
    <property type="component" value="Unassembled WGS sequence"/>
</dbReference>
<evidence type="ECO:0000313" key="1">
    <source>
        <dbReference type="EMBL" id="KAA1077991.1"/>
    </source>
</evidence>
<dbReference type="OrthoDB" id="2518442at2759"/>
<name>A0A5B0MMH9_PUCGR</name>
<accession>A0A5B0MMH9</accession>
<organism evidence="1 2">
    <name type="scientific">Puccinia graminis f. sp. tritici</name>
    <dbReference type="NCBI Taxonomy" id="56615"/>
    <lineage>
        <taxon>Eukaryota</taxon>
        <taxon>Fungi</taxon>
        <taxon>Dikarya</taxon>
        <taxon>Basidiomycota</taxon>
        <taxon>Pucciniomycotina</taxon>
        <taxon>Pucciniomycetes</taxon>
        <taxon>Pucciniales</taxon>
        <taxon>Pucciniaceae</taxon>
        <taxon>Puccinia</taxon>
    </lineage>
</organism>
<protein>
    <submittedName>
        <fullName evidence="1">Uncharacterized protein</fullName>
    </submittedName>
</protein>
<comment type="caution">
    <text evidence="1">The sequence shown here is derived from an EMBL/GenBank/DDBJ whole genome shotgun (WGS) entry which is preliminary data.</text>
</comment>
<dbReference type="AlphaFoldDB" id="A0A5B0MMH9"/>
<dbReference type="EMBL" id="VSWC01000144">
    <property type="protein sequence ID" value="KAA1077991.1"/>
    <property type="molecule type" value="Genomic_DNA"/>
</dbReference>
<keyword evidence="2" id="KW-1185">Reference proteome</keyword>
<evidence type="ECO:0000313" key="2">
    <source>
        <dbReference type="Proteomes" id="UP000324748"/>
    </source>
</evidence>
<reference evidence="1 2" key="1">
    <citation type="submission" date="2019-05" db="EMBL/GenBank/DDBJ databases">
        <title>Emergence of the Ug99 lineage of the wheat stem rust pathogen through somatic hybridization.</title>
        <authorList>
            <person name="Li F."/>
            <person name="Upadhyaya N.M."/>
            <person name="Sperschneider J."/>
            <person name="Matny O."/>
            <person name="Nguyen-Phuc H."/>
            <person name="Mago R."/>
            <person name="Raley C."/>
            <person name="Miller M.E."/>
            <person name="Silverstein K.A.T."/>
            <person name="Henningsen E."/>
            <person name="Hirsch C.D."/>
            <person name="Visser B."/>
            <person name="Pretorius Z.A."/>
            <person name="Steffenson B.J."/>
            <person name="Schwessinger B."/>
            <person name="Dodds P.N."/>
            <person name="Figueroa M."/>
        </authorList>
    </citation>
    <scope>NUCLEOTIDE SEQUENCE [LARGE SCALE GENOMIC DNA]</scope>
    <source>
        <strain evidence="1">21-0</strain>
    </source>
</reference>